<evidence type="ECO:0000313" key="2">
    <source>
        <dbReference type="EMBL" id="KAG7459109.1"/>
    </source>
</evidence>
<keyword evidence="3" id="KW-1185">Reference proteome</keyword>
<organism evidence="2 3">
    <name type="scientific">Solea senegalensis</name>
    <name type="common">Senegalese sole</name>
    <dbReference type="NCBI Taxonomy" id="28829"/>
    <lineage>
        <taxon>Eukaryota</taxon>
        <taxon>Metazoa</taxon>
        <taxon>Chordata</taxon>
        <taxon>Craniata</taxon>
        <taxon>Vertebrata</taxon>
        <taxon>Euteleostomi</taxon>
        <taxon>Actinopterygii</taxon>
        <taxon>Neopterygii</taxon>
        <taxon>Teleostei</taxon>
        <taxon>Neoteleostei</taxon>
        <taxon>Acanthomorphata</taxon>
        <taxon>Carangaria</taxon>
        <taxon>Pleuronectiformes</taxon>
        <taxon>Pleuronectoidei</taxon>
        <taxon>Soleidae</taxon>
        <taxon>Solea</taxon>
    </lineage>
</organism>
<comment type="caution">
    <text evidence="2">The sequence shown here is derived from an EMBL/GenBank/DDBJ whole genome shotgun (WGS) entry which is preliminary data.</text>
</comment>
<feature type="region of interest" description="Disordered" evidence="1">
    <location>
        <begin position="19"/>
        <end position="43"/>
    </location>
</feature>
<dbReference type="AlphaFoldDB" id="A0AAV6PDL0"/>
<accession>A0AAV6PDL0</accession>
<proteinExistence type="predicted"/>
<evidence type="ECO:0000313" key="3">
    <source>
        <dbReference type="Proteomes" id="UP000693946"/>
    </source>
</evidence>
<dbReference type="EMBL" id="JAGKHQ010001268">
    <property type="protein sequence ID" value="KAG7459109.1"/>
    <property type="molecule type" value="Genomic_DNA"/>
</dbReference>
<gene>
    <name evidence="2" type="ORF">JOB18_026913</name>
</gene>
<reference evidence="2 3" key="1">
    <citation type="journal article" date="2021" name="Sci. Rep.">
        <title>Chromosome anchoring in Senegalese sole (Solea senegalensis) reveals sex-associated markers and genome rearrangements in flatfish.</title>
        <authorList>
            <person name="Guerrero-Cozar I."/>
            <person name="Gomez-Garrido J."/>
            <person name="Berbel C."/>
            <person name="Martinez-Blanch J.F."/>
            <person name="Alioto T."/>
            <person name="Claros M.G."/>
            <person name="Gagnaire P.A."/>
            <person name="Manchado M."/>
        </authorList>
    </citation>
    <scope>NUCLEOTIDE SEQUENCE [LARGE SCALE GENOMIC DNA]</scope>
    <source>
        <strain evidence="2">Sse05_10M</strain>
    </source>
</reference>
<name>A0AAV6PDL0_SOLSE</name>
<sequence>MDESNNPVWWLCVFCSERGHRQRHQRSERRCAPRPVGPVPPVRLQIPQSVSVTASADNHKH</sequence>
<dbReference type="Proteomes" id="UP000693946">
    <property type="component" value="Unassembled WGS sequence"/>
</dbReference>
<protein>
    <submittedName>
        <fullName evidence="2">Uncharacterized protein</fullName>
    </submittedName>
</protein>
<evidence type="ECO:0000256" key="1">
    <source>
        <dbReference type="SAM" id="MobiDB-lite"/>
    </source>
</evidence>